<dbReference type="InterPro" id="IPR004176">
    <property type="entry name" value="Clp_R_N"/>
</dbReference>
<evidence type="ECO:0000313" key="10">
    <source>
        <dbReference type="Proteomes" id="UP001242342"/>
    </source>
</evidence>
<dbReference type="SUPFAM" id="SSF52540">
    <property type="entry name" value="P-loop containing nucleoside triphosphate hydrolases"/>
    <property type="match status" value="2"/>
</dbReference>
<keyword evidence="8" id="KW-0378">Hydrolase</keyword>
<dbReference type="Gene3D" id="1.10.8.60">
    <property type="match status" value="2"/>
</dbReference>
<dbReference type="Proteomes" id="UP001242342">
    <property type="component" value="Unassembled WGS sequence"/>
</dbReference>
<dbReference type="EMBL" id="PDUU01000008">
    <property type="protein sequence ID" value="PHN97285.1"/>
    <property type="molecule type" value="Genomic_DNA"/>
</dbReference>
<keyword evidence="3 7" id="KW-0067">ATP-binding</keyword>
<feature type="domain" description="AAA+ ATPase" evidence="5">
    <location>
        <begin position="552"/>
        <end position="706"/>
    </location>
</feature>
<dbReference type="InterPro" id="IPR003593">
    <property type="entry name" value="AAA+_ATPase"/>
</dbReference>
<dbReference type="InterPro" id="IPR019489">
    <property type="entry name" value="Clp_ATPase_C"/>
</dbReference>
<dbReference type="PANTHER" id="PTHR11638">
    <property type="entry name" value="ATP-DEPENDENT CLP PROTEASE"/>
    <property type="match status" value="1"/>
</dbReference>
<dbReference type="CDD" id="cd19499">
    <property type="entry name" value="RecA-like_ClpB_Hsp104-like"/>
    <property type="match status" value="1"/>
</dbReference>
<dbReference type="InterPro" id="IPR027417">
    <property type="entry name" value="P-loop_NTPase"/>
</dbReference>
<name>A0A2G1BUJ6_9FLAO</name>
<evidence type="ECO:0000256" key="3">
    <source>
        <dbReference type="ARBA" id="ARBA00022840"/>
    </source>
</evidence>
<dbReference type="SUPFAM" id="SSF81923">
    <property type="entry name" value="Double Clp-N motif"/>
    <property type="match status" value="1"/>
</dbReference>
<keyword evidence="1" id="KW-0677">Repeat</keyword>
<dbReference type="Proteomes" id="UP000222163">
    <property type="component" value="Unassembled WGS sequence"/>
</dbReference>
<evidence type="ECO:0000256" key="2">
    <source>
        <dbReference type="ARBA" id="ARBA00022741"/>
    </source>
</evidence>
<dbReference type="Pfam" id="PF10431">
    <property type="entry name" value="ClpB_D2-small"/>
    <property type="match status" value="1"/>
</dbReference>
<keyword evidence="2" id="KW-0547">Nucleotide-binding</keyword>
<dbReference type="Pfam" id="PF17871">
    <property type="entry name" value="AAA_lid_9"/>
    <property type="match status" value="1"/>
</dbReference>
<dbReference type="GO" id="GO:0005524">
    <property type="term" value="F:ATP binding"/>
    <property type="evidence" value="ECO:0007669"/>
    <property type="project" value="UniProtKB-KW"/>
</dbReference>
<reference evidence="7 10" key="3">
    <citation type="submission" date="2023-07" db="EMBL/GenBank/DDBJ databases">
        <title>Genome content predicts the carbon catabolic preferences of heterotrophic bacteria.</title>
        <authorList>
            <person name="Gralka M."/>
        </authorList>
    </citation>
    <scope>NUCLEOTIDE SEQUENCE [LARGE SCALE GENOMIC DNA]</scope>
    <source>
        <strain evidence="7 10">4G03</strain>
    </source>
</reference>
<dbReference type="FunFam" id="3.40.50.300:FF:000025">
    <property type="entry name" value="ATP-dependent Clp protease subunit"/>
    <property type="match status" value="1"/>
</dbReference>
<evidence type="ECO:0000259" key="5">
    <source>
        <dbReference type="SMART" id="SM00382"/>
    </source>
</evidence>
<evidence type="ECO:0000256" key="4">
    <source>
        <dbReference type="ARBA" id="ARBA00023186"/>
    </source>
</evidence>
<dbReference type="SMART" id="SM01086">
    <property type="entry name" value="ClpB_D2-small"/>
    <property type="match status" value="1"/>
</dbReference>
<dbReference type="GO" id="GO:0005737">
    <property type="term" value="C:cytoplasm"/>
    <property type="evidence" value="ECO:0007669"/>
    <property type="project" value="TreeGrafter"/>
</dbReference>
<dbReference type="InterPro" id="IPR036628">
    <property type="entry name" value="Clp_N_dom_sf"/>
</dbReference>
<dbReference type="GO" id="GO:0008233">
    <property type="term" value="F:peptidase activity"/>
    <property type="evidence" value="ECO:0007669"/>
    <property type="project" value="UniProtKB-KW"/>
</dbReference>
<sequence>MIEKDYSSSALSSIKRAKSIAYRENQSTYGVSHLIISLINEPTGLEEIIDGMGKDASYVLEWFEVMKEMYKSTPLQASGDVNPDSEVAKVFEESERSKIKLGTENIDALCIFTAVVREGVVYSGQQIETLGITEQDILKHYNANTPTFLESNAKENISAISSYIEDLQTQEVIQKGNLILGREKEVRLILENFERSESKGVILVGDSGIGKTATINYFVRELSNSTDEYLKSHLVFKLNVPKLLAGASSENDVNKKISELFEKLESIDAPSILVVDDLHVLLENSSGKTNAIVNILNAQLSEGRINMIFTINSDSYRKNLERHPIDGKLEILKLEELGGLEMLKCLHRHKKRLELHFDIKISDRAIEESIHLSKRYFKEKKLPYGAIDLIDKTVAAVKMSNATVLGEVRKIEKEFNEVKDSDKFDFSDLQLIYNTIYRKVSVIQTSKVTKSFNLVSDNPDLQEEISKVDEFLSMLKELAKTSIDVVSEIDIEAVVSEITGIPLGKIQTEEKERLLNIDKRLKERVKGQSNAIQTLSDAIIESRSGLSNPKQPIGSFFFLGPTGTGKTELTKSLAELLFDDETAMIRFDMSEFKEEHSAALLYGAPPGYVGYEEGGMLVTKIRQRPYSVVLFDEIEKAHSSVYDVFLQLMDEGVIHDKLGREGDFSNAIVIFTSNIGSQWIAEQITEGKIPTSNELIEVMAQHFRPEFLGRLTEVVPFAPINQKVAQDILGIHFNKLRKQLEQQKQIVLDISDEALEFLSKKGFSQKYGARPIAGVVRTYVKKVISKMIVSEQVNKGDHVLLDYKNNNLVWELV</sequence>
<evidence type="ECO:0000313" key="8">
    <source>
        <dbReference type="EMBL" id="PHN97285.1"/>
    </source>
</evidence>
<dbReference type="InterPro" id="IPR050130">
    <property type="entry name" value="ClpA_ClpB"/>
</dbReference>
<accession>A0A2G1BUJ6</accession>
<evidence type="ECO:0000256" key="1">
    <source>
        <dbReference type="ARBA" id="ARBA00022737"/>
    </source>
</evidence>
<evidence type="ECO:0000259" key="6">
    <source>
        <dbReference type="SMART" id="SM01086"/>
    </source>
</evidence>
<reference evidence="8" key="2">
    <citation type="submission" date="2017-10" db="EMBL/GenBank/DDBJ databases">
        <authorList>
            <person name="Enke T.N."/>
            <person name="Cordero O.X."/>
        </authorList>
    </citation>
    <scope>NUCLEOTIDE SEQUENCE</scope>
    <source>
        <strain evidence="8">4G03</strain>
    </source>
</reference>
<keyword evidence="4" id="KW-0143">Chaperone</keyword>
<dbReference type="Pfam" id="PF00004">
    <property type="entry name" value="AAA"/>
    <property type="match status" value="1"/>
</dbReference>
<evidence type="ECO:0000313" key="9">
    <source>
        <dbReference type="Proteomes" id="UP000222163"/>
    </source>
</evidence>
<dbReference type="CDD" id="cd00009">
    <property type="entry name" value="AAA"/>
    <property type="match status" value="1"/>
</dbReference>
<dbReference type="Gene3D" id="1.10.1780.10">
    <property type="entry name" value="Clp, N-terminal domain"/>
    <property type="match status" value="1"/>
</dbReference>
<dbReference type="InterPro" id="IPR001270">
    <property type="entry name" value="ClpA/B"/>
</dbReference>
<dbReference type="PRINTS" id="PR00300">
    <property type="entry name" value="CLPPROTEASEA"/>
</dbReference>
<dbReference type="Pfam" id="PF07724">
    <property type="entry name" value="AAA_2"/>
    <property type="match status" value="1"/>
</dbReference>
<reference evidence="8 9" key="1">
    <citation type="journal article" date="2016" name="Nat. Commun.">
        <title>Microbial interactions lead to rapid micro-scale successions on model marine particles.</title>
        <authorList>
            <person name="Datta M.S."/>
            <person name="Sliwerska E."/>
            <person name="Gore J."/>
            <person name="Polz M.F."/>
            <person name="Cordero O.X."/>
        </authorList>
    </citation>
    <scope>NUCLEOTIDE SEQUENCE [LARGE SCALE GENOMIC DNA]</scope>
    <source>
        <strain evidence="8 9">4G03</strain>
    </source>
</reference>
<dbReference type="Pfam" id="PF02861">
    <property type="entry name" value="Clp_N"/>
    <property type="match status" value="1"/>
</dbReference>
<gene>
    <name evidence="8" type="ORF">CSC81_09375</name>
    <name evidence="7" type="ORF">Q8W23_13945</name>
</gene>
<evidence type="ECO:0000313" key="7">
    <source>
        <dbReference type="EMBL" id="MDP2542578.1"/>
    </source>
</evidence>
<dbReference type="SMART" id="SM00382">
    <property type="entry name" value="AAA"/>
    <property type="match status" value="2"/>
</dbReference>
<protein>
    <submittedName>
        <fullName evidence="7">ATP-dependent Clp protease ATP-binding subunit</fullName>
    </submittedName>
    <submittedName>
        <fullName evidence="8">Clp protease ClpA</fullName>
    </submittedName>
</protein>
<dbReference type="InterPro" id="IPR003959">
    <property type="entry name" value="ATPase_AAA_core"/>
</dbReference>
<proteinExistence type="predicted"/>
<dbReference type="InterPro" id="IPR041546">
    <property type="entry name" value="ClpA/ClpB_AAA_lid"/>
</dbReference>
<feature type="domain" description="AAA+ ATPase" evidence="5">
    <location>
        <begin position="197"/>
        <end position="335"/>
    </location>
</feature>
<keyword evidence="10" id="KW-1185">Reference proteome</keyword>
<dbReference type="Gene3D" id="3.40.50.300">
    <property type="entry name" value="P-loop containing nucleotide triphosphate hydrolases"/>
    <property type="match status" value="2"/>
</dbReference>
<dbReference type="GO" id="GO:0016887">
    <property type="term" value="F:ATP hydrolysis activity"/>
    <property type="evidence" value="ECO:0007669"/>
    <property type="project" value="InterPro"/>
</dbReference>
<dbReference type="AlphaFoldDB" id="A0A2G1BUJ6"/>
<keyword evidence="8" id="KW-0645">Protease</keyword>
<dbReference type="GO" id="GO:0034605">
    <property type="term" value="P:cellular response to heat"/>
    <property type="evidence" value="ECO:0007669"/>
    <property type="project" value="TreeGrafter"/>
</dbReference>
<feature type="domain" description="Clp ATPase C-terminal" evidence="6">
    <location>
        <begin position="720"/>
        <end position="810"/>
    </location>
</feature>
<organism evidence="8 9">
    <name type="scientific">Tenacibaculum discolor</name>
    <dbReference type="NCBI Taxonomy" id="361581"/>
    <lineage>
        <taxon>Bacteria</taxon>
        <taxon>Pseudomonadati</taxon>
        <taxon>Bacteroidota</taxon>
        <taxon>Flavobacteriia</taxon>
        <taxon>Flavobacteriales</taxon>
        <taxon>Flavobacteriaceae</taxon>
        <taxon>Tenacibaculum</taxon>
    </lineage>
</organism>
<dbReference type="GO" id="GO:0006508">
    <property type="term" value="P:proteolysis"/>
    <property type="evidence" value="ECO:0007669"/>
    <property type="project" value="UniProtKB-KW"/>
</dbReference>
<dbReference type="EMBL" id="JAUYVU010000012">
    <property type="protein sequence ID" value="MDP2542578.1"/>
    <property type="molecule type" value="Genomic_DNA"/>
</dbReference>
<comment type="caution">
    <text evidence="8">The sequence shown here is derived from an EMBL/GenBank/DDBJ whole genome shotgun (WGS) entry which is preliminary data.</text>
</comment>
<dbReference type="PANTHER" id="PTHR11638:SF18">
    <property type="entry name" value="HEAT SHOCK PROTEIN 104"/>
    <property type="match status" value="1"/>
</dbReference>
<dbReference type="RefSeq" id="WP_099215501.1">
    <property type="nucleotide sequence ID" value="NZ_JAUYVU010000012.1"/>
</dbReference>